<dbReference type="InterPro" id="IPR012910">
    <property type="entry name" value="Plug_dom"/>
</dbReference>
<feature type="domain" description="TonB-dependent receptor plug" evidence="16">
    <location>
        <begin position="58"/>
        <end position="168"/>
    </location>
</feature>
<keyword evidence="17" id="KW-0675">Receptor</keyword>
<feature type="region of interest" description="Disordered" evidence="13">
    <location>
        <begin position="485"/>
        <end position="507"/>
    </location>
</feature>
<evidence type="ECO:0000256" key="12">
    <source>
        <dbReference type="RuleBase" id="RU003357"/>
    </source>
</evidence>
<reference evidence="17" key="1">
    <citation type="submission" date="2022-06" db="EMBL/GenBank/DDBJ databases">
        <title>Sphingomonas sp. nov. isolated from rhizosphere soil of tomato.</title>
        <authorList>
            <person name="Dong H."/>
            <person name="Gao R."/>
        </authorList>
    </citation>
    <scope>NUCLEOTIDE SEQUENCE</scope>
    <source>
        <strain evidence="17">MMSM24</strain>
    </source>
</reference>
<dbReference type="EMBL" id="JANFAV010000001">
    <property type="protein sequence ID" value="MCW6533746.1"/>
    <property type="molecule type" value="Genomic_DNA"/>
</dbReference>
<dbReference type="Gene3D" id="2.40.170.20">
    <property type="entry name" value="TonB-dependent receptor, beta-barrel domain"/>
    <property type="match status" value="1"/>
</dbReference>
<evidence type="ECO:0000256" key="5">
    <source>
        <dbReference type="ARBA" id="ARBA00022692"/>
    </source>
</evidence>
<dbReference type="PROSITE" id="PS52016">
    <property type="entry name" value="TONB_DEPENDENT_REC_3"/>
    <property type="match status" value="1"/>
</dbReference>
<dbReference type="InterPro" id="IPR000531">
    <property type="entry name" value="Beta-barrel_TonB"/>
</dbReference>
<evidence type="ECO:0000256" key="6">
    <source>
        <dbReference type="ARBA" id="ARBA00023004"/>
    </source>
</evidence>
<evidence type="ECO:0000313" key="18">
    <source>
        <dbReference type="Proteomes" id="UP001165565"/>
    </source>
</evidence>
<keyword evidence="7" id="KW-0406">Ion transport</keyword>
<comment type="caution">
    <text evidence="17">The sequence shown here is derived from an EMBL/GenBank/DDBJ whole genome shotgun (WGS) entry which is preliminary data.</text>
</comment>
<evidence type="ECO:0000256" key="3">
    <source>
        <dbReference type="ARBA" id="ARBA00022452"/>
    </source>
</evidence>
<evidence type="ECO:0000313" key="17">
    <source>
        <dbReference type="EMBL" id="MCW6533746.1"/>
    </source>
</evidence>
<organism evidence="17 18">
    <name type="scientific">Sphingomonas lycopersici</name>
    <dbReference type="NCBI Taxonomy" id="2951807"/>
    <lineage>
        <taxon>Bacteria</taxon>
        <taxon>Pseudomonadati</taxon>
        <taxon>Pseudomonadota</taxon>
        <taxon>Alphaproteobacteria</taxon>
        <taxon>Sphingomonadales</taxon>
        <taxon>Sphingomonadaceae</taxon>
        <taxon>Sphingomonas</taxon>
    </lineage>
</organism>
<feature type="compositionally biased region" description="Polar residues" evidence="13">
    <location>
        <begin position="495"/>
        <end position="504"/>
    </location>
</feature>
<evidence type="ECO:0000256" key="10">
    <source>
        <dbReference type="ARBA" id="ARBA00023237"/>
    </source>
</evidence>
<feature type="signal peptide" evidence="14">
    <location>
        <begin position="1"/>
        <end position="21"/>
    </location>
</feature>
<evidence type="ECO:0000256" key="9">
    <source>
        <dbReference type="ARBA" id="ARBA00023136"/>
    </source>
</evidence>
<dbReference type="Pfam" id="PF00593">
    <property type="entry name" value="TonB_dep_Rec_b-barrel"/>
    <property type="match status" value="1"/>
</dbReference>
<dbReference type="Pfam" id="PF07715">
    <property type="entry name" value="Plug"/>
    <property type="match status" value="1"/>
</dbReference>
<dbReference type="GO" id="GO:0009279">
    <property type="term" value="C:cell outer membrane"/>
    <property type="evidence" value="ECO:0007669"/>
    <property type="project" value="UniProtKB-SubCell"/>
</dbReference>
<evidence type="ECO:0000256" key="4">
    <source>
        <dbReference type="ARBA" id="ARBA00022496"/>
    </source>
</evidence>
<keyword evidence="18" id="KW-1185">Reference proteome</keyword>
<keyword evidence="6" id="KW-0408">Iron</keyword>
<keyword evidence="3 11" id="KW-1134">Transmembrane beta strand</keyword>
<protein>
    <submittedName>
        <fullName evidence="17">TonB-dependent receptor</fullName>
    </submittedName>
</protein>
<evidence type="ECO:0000256" key="1">
    <source>
        <dbReference type="ARBA" id="ARBA00004571"/>
    </source>
</evidence>
<evidence type="ECO:0000256" key="14">
    <source>
        <dbReference type="SAM" id="SignalP"/>
    </source>
</evidence>
<dbReference type="GO" id="GO:0006826">
    <property type="term" value="P:iron ion transport"/>
    <property type="evidence" value="ECO:0007669"/>
    <property type="project" value="UniProtKB-KW"/>
</dbReference>
<evidence type="ECO:0000256" key="8">
    <source>
        <dbReference type="ARBA" id="ARBA00023077"/>
    </source>
</evidence>
<keyword evidence="10 11" id="KW-0998">Cell outer membrane</keyword>
<dbReference type="RefSeq" id="WP_265267777.1">
    <property type="nucleotide sequence ID" value="NZ_JANFAV010000001.1"/>
</dbReference>
<dbReference type="SUPFAM" id="SSF56935">
    <property type="entry name" value="Porins"/>
    <property type="match status" value="1"/>
</dbReference>
<evidence type="ECO:0000256" key="11">
    <source>
        <dbReference type="PROSITE-ProRule" id="PRU01360"/>
    </source>
</evidence>
<keyword evidence="2 11" id="KW-0813">Transport</keyword>
<accession>A0AA41Z6Z4</accession>
<sequence length="785" mass="84264">MAVWKLALLTGAVLAPLAAQAQRAESEQQGTPEQASVTGSAGVGDIIVTATRRQSSIADVPIAITAMSQAALDDRGIRNVSDLSRITPGLSFTPAWGGSTRISIRGISSTVGAGTTGIYVDDTPIQVRTLGAGNTSSNAYPAIFDVERVEVLRGPQGTLFGAGSEGGAVRFITPEPSLAKYSGYMRAEQAFTQHGDPTNEVGAAIGGPIVNDKLGFRISGFYRRDGGWIDRVDPLTGAQIDKNSNALETISLRGALQFAPTDRLKITPAILYQEVKGRDSNQIWRNLSDPANDVFKSGQALRQPSLDRYLLYSLAAIWDLGPASLISNSSYFDRKNPLDVDYTAYAAELLGGDYLAAYRSKSPSVAAMNNRQKVFTQEVRLQSNGAGRLKWVLGLFYQDAKQYATEDVHITNGDGLTQALFGTTVEGAFGIPLVQPGNVIYYGYDQSRDKQIAGFGQLDFSLTEQLTLTAGLRVARTKFRSSNVQGGPFNGEVTRGSSRQSETPVTPKFGIEYKPDRDLMLYASVAKGFRTGGGNNPVPVLTCGKDLAALGLSGAPADYKSDSVWSYEAGVKGAAFNRRLRIETSAFYIDWQNIQASIPLNSCGFTFIGNLGAARSRGFDLHITAAPVRGLTLEAAVGYTDAKYKDTVYGGVLRNGSRSIVISKNDPLFVAPWTVSLSGDYETDLASGAGISGYLHGEYNYGAGWNYGRVATIGYDPLDTSQAATHVAALRVGVRKDGIDASLFVNNLFNSRDRLAVSHDPISSALFRDVIFRPRTIGATISYRY</sequence>
<evidence type="ECO:0000256" key="13">
    <source>
        <dbReference type="SAM" id="MobiDB-lite"/>
    </source>
</evidence>
<name>A0AA41Z6Z4_9SPHN</name>
<dbReference type="InterPro" id="IPR036942">
    <property type="entry name" value="Beta-barrel_TonB_sf"/>
</dbReference>
<proteinExistence type="inferred from homology"/>
<keyword evidence="4" id="KW-0410">Iron transport</keyword>
<dbReference type="AlphaFoldDB" id="A0AA41Z6Z4"/>
<keyword evidence="9 11" id="KW-0472">Membrane</keyword>
<evidence type="ECO:0000259" key="16">
    <source>
        <dbReference type="Pfam" id="PF07715"/>
    </source>
</evidence>
<feature type="chain" id="PRO_5041419479" evidence="14">
    <location>
        <begin position="22"/>
        <end position="785"/>
    </location>
</feature>
<dbReference type="InterPro" id="IPR039426">
    <property type="entry name" value="TonB-dep_rcpt-like"/>
</dbReference>
<keyword evidence="14" id="KW-0732">Signal</keyword>
<keyword evidence="5 11" id="KW-0812">Transmembrane</keyword>
<gene>
    <name evidence="17" type="ORF">NEE01_02995</name>
</gene>
<comment type="subcellular location">
    <subcellularLocation>
        <location evidence="1 11">Cell outer membrane</location>
        <topology evidence="1 11">Multi-pass membrane protein</topology>
    </subcellularLocation>
</comment>
<dbReference type="PANTHER" id="PTHR32552">
    <property type="entry name" value="FERRICHROME IRON RECEPTOR-RELATED"/>
    <property type="match status" value="1"/>
</dbReference>
<evidence type="ECO:0000256" key="2">
    <source>
        <dbReference type="ARBA" id="ARBA00022448"/>
    </source>
</evidence>
<evidence type="ECO:0000256" key="7">
    <source>
        <dbReference type="ARBA" id="ARBA00023065"/>
    </source>
</evidence>
<evidence type="ECO:0000259" key="15">
    <source>
        <dbReference type="Pfam" id="PF00593"/>
    </source>
</evidence>
<comment type="similarity">
    <text evidence="11 12">Belongs to the TonB-dependent receptor family.</text>
</comment>
<dbReference type="PANTHER" id="PTHR32552:SF81">
    <property type="entry name" value="TONB-DEPENDENT OUTER MEMBRANE RECEPTOR"/>
    <property type="match status" value="1"/>
</dbReference>
<keyword evidence="8 12" id="KW-0798">TonB box</keyword>
<dbReference type="Proteomes" id="UP001165565">
    <property type="component" value="Unassembled WGS sequence"/>
</dbReference>
<feature type="domain" description="TonB-dependent receptor-like beta-barrel" evidence="15">
    <location>
        <begin position="306"/>
        <end position="748"/>
    </location>
</feature>